<dbReference type="EMBL" id="AMGW01000006">
    <property type="protein sequence ID" value="EXJ55948.1"/>
    <property type="molecule type" value="Genomic_DNA"/>
</dbReference>
<dbReference type="InterPro" id="IPR055264">
    <property type="entry name" value="BOD1/SHG1_dom"/>
</dbReference>
<dbReference type="PANTHER" id="PTHR28034:SF1">
    <property type="entry name" value="NUCLEOMORPHIN"/>
    <property type="match status" value="1"/>
</dbReference>
<gene>
    <name evidence="3" type="ORF">A1O7_08879</name>
</gene>
<feature type="compositionally biased region" description="Basic and acidic residues" evidence="1">
    <location>
        <begin position="150"/>
        <end position="159"/>
    </location>
</feature>
<comment type="caution">
    <text evidence="3">The sequence shown here is derived from an EMBL/GenBank/DDBJ whole genome shotgun (WGS) entry which is preliminary data.</text>
</comment>
<feature type="region of interest" description="Disordered" evidence="1">
    <location>
        <begin position="147"/>
        <end position="177"/>
    </location>
</feature>
<evidence type="ECO:0000259" key="2">
    <source>
        <dbReference type="Pfam" id="PF05205"/>
    </source>
</evidence>
<reference evidence="3 4" key="1">
    <citation type="submission" date="2013-03" db="EMBL/GenBank/DDBJ databases">
        <title>The Genome Sequence of Cladophialophora yegresii CBS 114405.</title>
        <authorList>
            <consortium name="The Broad Institute Genomics Platform"/>
            <person name="Cuomo C."/>
            <person name="de Hoog S."/>
            <person name="Gorbushina A."/>
            <person name="Walker B."/>
            <person name="Young S.K."/>
            <person name="Zeng Q."/>
            <person name="Gargeya S."/>
            <person name="Fitzgerald M."/>
            <person name="Haas B."/>
            <person name="Abouelleil A."/>
            <person name="Allen A.W."/>
            <person name="Alvarado L."/>
            <person name="Arachchi H.M."/>
            <person name="Berlin A.M."/>
            <person name="Chapman S.B."/>
            <person name="Gainer-Dewar J."/>
            <person name="Goldberg J."/>
            <person name="Griggs A."/>
            <person name="Gujja S."/>
            <person name="Hansen M."/>
            <person name="Howarth C."/>
            <person name="Imamovic A."/>
            <person name="Ireland A."/>
            <person name="Larimer J."/>
            <person name="McCowan C."/>
            <person name="Murphy C."/>
            <person name="Pearson M."/>
            <person name="Poon T.W."/>
            <person name="Priest M."/>
            <person name="Roberts A."/>
            <person name="Saif S."/>
            <person name="Shea T."/>
            <person name="Sisk P."/>
            <person name="Sykes S."/>
            <person name="Wortman J."/>
            <person name="Nusbaum C."/>
            <person name="Birren B."/>
        </authorList>
    </citation>
    <scope>NUCLEOTIDE SEQUENCE [LARGE SCALE GENOMIC DNA]</scope>
    <source>
        <strain evidence="3 4">CBS 114405</strain>
    </source>
</reference>
<proteinExistence type="predicted"/>
<dbReference type="HOGENOM" id="CLU_409370_0_0_1"/>
<dbReference type="GeneID" id="19183443"/>
<feature type="compositionally biased region" description="Basic and acidic residues" evidence="1">
    <location>
        <begin position="195"/>
        <end position="312"/>
    </location>
</feature>
<feature type="region of interest" description="Disordered" evidence="1">
    <location>
        <begin position="195"/>
        <end position="331"/>
    </location>
</feature>
<dbReference type="AlphaFoldDB" id="W9VKC4"/>
<protein>
    <recommendedName>
        <fullName evidence="2">BOD1/SHG1 domain-containing protein</fullName>
    </recommendedName>
</protein>
<dbReference type="Proteomes" id="UP000019473">
    <property type="component" value="Unassembled WGS sequence"/>
</dbReference>
<keyword evidence="4" id="KW-1185">Reference proteome</keyword>
<dbReference type="STRING" id="1182544.W9VKC4"/>
<name>W9VKC4_9EURO</name>
<organism evidence="3 4">
    <name type="scientific">Cladophialophora yegresii CBS 114405</name>
    <dbReference type="NCBI Taxonomy" id="1182544"/>
    <lineage>
        <taxon>Eukaryota</taxon>
        <taxon>Fungi</taxon>
        <taxon>Dikarya</taxon>
        <taxon>Ascomycota</taxon>
        <taxon>Pezizomycotina</taxon>
        <taxon>Eurotiomycetes</taxon>
        <taxon>Chaetothyriomycetidae</taxon>
        <taxon>Chaetothyriales</taxon>
        <taxon>Herpotrichiellaceae</taxon>
        <taxon>Cladophialophora</taxon>
    </lineage>
</organism>
<dbReference type="RefSeq" id="XP_007761058.1">
    <property type="nucleotide sequence ID" value="XM_007762868.1"/>
</dbReference>
<dbReference type="Pfam" id="PF05205">
    <property type="entry name" value="COMPASS-Shg1"/>
    <property type="match status" value="1"/>
</dbReference>
<sequence length="761" mass="85310">MVDAMMTDAPAIDSDAPFSLRPRFKISDLPLVKEQRSTIDALLLKFKKQGGYDSLRKQVWASYNTSDAKTALTDQIHTIAEQEIEKDSKLLSRERGKAATLIQGAVERSGIYADVESRIDVEIAKHLSTVLDAVRDIRRGDVGVEVAAEEEQRGGKSDEQYSQETQNRAAERERNRSRMEQLLRETAELKAKIKAQEEKKRKEEEAKWEEEERKKREAEAEERRIAREKRRKEEEEKEAERVKARDERHRKREEERRERHARYERERDRERDRDRDRDRDHGRDRDREVERDRSRDRDRERERRRSTDRRGSITESAAATTTTKDVAQADEKDLEATALELLLSEGKKMAAKAKERPAYDFEKSELHNNLETATDAEADLGNPDRLFKKGRKTGPVIGGPLSFKKKRKLGPAIGGLLLSKKRRRSSLIRLTPEAQAETVKRARHAVDRLLHRQPRKSERLGTLGRGGLGPHHHWASTDTFLAEGLIGRRKSASVIDRGVICETLKRTHAENTTVTGVIGRPVNVIKIGTVRRIEPRLIVIGTGTGIETAIEALVTGRAVETEAVNGTGLGTVTGTGRDTGSNSEIVATATAIENAIVTEVETEIARERGHRLEIEIGIVTVTVTATASETGEIEAAGAMTEGTTDEMTEEMTGRTTVVMIEELTGKMIVMMTEETTGKMTGVIVMIAVTVMTADESATELATLVETATATATLSKSTDMSQDVKEGFPPNRWHVVAGIYTEIRSTSSHGQCAYRSRSTHCR</sequence>
<evidence type="ECO:0000313" key="4">
    <source>
        <dbReference type="Proteomes" id="UP000019473"/>
    </source>
</evidence>
<dbReference type="PANTHER" id="PTHR28034">
    <property type="entry name" value="SET1 COMPLEX COMPONENT SHG1"/>
    <property type="match status" value="1"/>
</dbReference>
<accession>W9VKC4</accession>
<evidence type="ECO:0000313" key="3">
    <source>
        <dbReference type="EMBL" id="EXJ55948.1"/>
    </source>
</evidence>
<feature type="domain" description="BOD1/SHG1" evidence="2">
    <location>
        <begin position="42"/>
        <end position="142"/>
    </location>
</feature>
<dbReference type="VEuPathDB" id="FungiDB:A1O7_08879"/>
<dbReference type="eggNOG" id="ENOG502S313">
    <property type="taxonomic scope" value="Eukaryota"/>
</dbReference>
<evidence type="ECO:0000256" key="1">
    <source>
        <dbReference type="SAM" id="MobiDB-lite"/>
    </source>
</evidence>
<dbReference type="OrthoDB" id="5579731at2759"/>